<name>A0ABQ8RLG8_FUSEQ</name>
<organism evidence="2 3">
    <name type="scientific">Fusarium equiseti</name>
    <name type="common">Fusarium scirpi</name>
    <dbReference type="NCBI Taxonomy" id="61235"/>
    <lineage>
        <taxon>Eukaryota</taxon>
        <taxon>Fungi</taxon>
        <taxon>Dikarya</taxon>
        <taxon>Ascomycota</taxon>
        <taxon>Pezizomycotina</taxon>
        <taxon>Sordariomycetes</taxon>
        <taxon>Hypocreomycetidae</taxon>
        <taxon>Hypocreales</taxon>
        <taxon>Nectriaceae</taxon>
        <taxon>Fusarium</taxon>
        <taxon>Fusarium incarnatum-equiseti species complex</taxon>
    </lineage>
</organism>
<proteinExistence type="predicted"/>
<evidence type="ECO:0000313" key="3">
    <source>
        <dbReference type="Proteomes" id="UP001152024"/>
    </source>
</evidence>
<reference evidence="2" key="1">
    <citation type="submission" date="2022-09" db="EMBL/GenBank/DDBJ databases">
        <title>Fusarium specimens isolated from Avocado Roots.</title>
        <authorList>
            <person name="Stajich J."/>
            <person name="Roper C."/>
            <person name="Heimlech-Rivalta G."/>
        </authorList>
    </citation>
    <scope>NUCLEOTIDE SEQUENCE</scope>
    <source>
        <strain evidence="2">CF00095</strain>
    </source>
</reference>
<dbReference type="Proteomes" id="UP001152024">
    <property type="component" value="Unassembled WGS sequence"/>
</dbReference>
<dbReference type="EMBL" id="JAOQBH010000004">
    <property type="protein sequence ID" value="KAJ4137708.1"/>
    <property type="molecule type" value="Genomic_DNA"/>
</dbReference>
<gene>
    <name evidence="2" type="ORF">NW768_003298</name>
</gene>
<evidence type="ECO:0000313" key="2">
    <source>
        <dbReference type="EMBL" id="KAJ4137708.1"/>
    </source>
</evidence>
<keyword evidence="3" id="KW-1185">Reference proteome</keyword>
<comment type="caution">
    <text evidence="2">The sequence shown here is derived from an EMBL/GenBank/DDBJ whole genome shotgun (WGS) entry which is preliminary data.</text>
</comment>
<sequence length="83" mass="9398">MAGGLRSTMQQHEMAERGANSSSRRAPEEIDTVRSKLTDAHISILNYPDPLAPRSQLKTYPQGVTSDMEERWHQMLEESGRQT</sequence>
<accession>A0ABQ8RLG8</accession>
<evidence type="ECO:0000256" key="1">
    <source>
        <dbReference type="SAM" id="MobiDB-lite"/>
    </source>
</evidence>
<feature type="region of interest" description="Disordered" evidence="1">
    <location>
        <begin position="1"/>
        <end position="29"/>
    </location>
</feature>
<protein>
    <submittedName>
        <fullName evidence="2">Uncharacterized protein</fullName>
    </submittedName>
</protein>